<evidence type="ECO:0000313" key="2">
    <source>
        <dbReference type="Proteomes" id="UP000811246"/>
    </source>
</evidence>
<accession>A0A922FP39</accession>
<sequence length="67" mass="7839">MLLKLITGKWLVLSFREIRSRSVGNPQSMDLMIPKNHHGWRCHSTGRLLAFCKIVKKNGWMIFECPK</sequence>
<organism evidence="1 2">
    <name type="scientific">Carya illinoinensis</name>
    <name type="common">Pecan</name>
    <dbReference type="NCBI Taxonomy" id="32201"/>
    <lineage>
        <taxon>Eukaryota</taxon>
        <taxon>Viridiplantae</taxon>
        <taxon>Streptophyta</taxon>
        <taxon>Embryophyta</taxon>
        <taxon>Tracheophyta</taxon>
        <taxon>Spermatophyta</taxon>
        <taxon>Magnoliopsida</taxon>
        <taxon>eudicotyledons</taxon>
        <taxon>Gunneridae</taxon>
        <taxon>Pentapetalae</taxon>
        <taxon>rosids</taxon>
        <taxon>fabids</taxon>
        <taxon>Fagales</taxon>
        <taxon>Juglandaceae</taxon>
        <taxon>Carya</taxon>
    </lineage>
</organism>
<evidence type="ECO:0000313" key="1">
    <source>
        <dbReference type="EMBL" id="KAG6725878.1"/>
    </source>
</evidence>
<gene>
    <name evidence="1" type="ORF">I3842_02G052400</name>
</gene>
<dbReference type="AlphaFoldDB" id="A0A922FP39"/>
<name>A0A922FP39_CARIL</name>
<dbReference type="Proteomes" id="UP000811246">
    <property type="component" value="Chromosome 2"/>
</dbReference>
<protein>
    <submittedName>
        <fullName evidence="1">Uncharacterized protein</fullName>
    </submittedName>
</protein>
<reference evidence="1" key="1">
    <citation type="submission" date="2021-01" db="EMBL/GenBank/DDBJ databases">
        <authorList>
            <person name="Lovell J.T."/>
            <person name="Bentley N."/>
            <person name="Bhattarai G."/>
            <person name="Jenkins J.W."/>
            <person name="Sreedasyam A."/>
            <person name="Alarcon Y."/>
            <person name="Bock C."/>
            <person name="Boston L."/>
            <person name="Carlson J."/>
            <person name="Cervantes K."/>
            <person name="Clermont K."/>
            <person name="Krom N."/>
            <person name="Kubenka K."/>
            <person name="Mamidi S."/>
            <person name="Mattison C."/>
            <person name="Monteros M."/>
            <person name="Pisani C."/>
            <person name="Plott C."/>
            <person name="Rajasekar S."/>
            <person name="Rhein H.S."/>
            <person name="Rohla C."/>
            <person name="Song M."/>
            <person name="Hilaire R.S."/>
            <person name="Shu S."/>
            <person name="Wells L."/>
            <person name="Wang X."/>
            <person name="Webber J."/>
            <person name="Heerema R.J."/>
            <person name="Klein P."/>
            <person name="Conner P."/>
            <person name="Grauke L."/>
            <person name="Grimwood J."/>
            <person name="Schmutz J."/>
            <person name="Randall J.J."/>
        </authorList>
    </citation>
    <scope>NUCLEOTIDE SEQUENCE</scope>
    <source>
        <tissue evidence="1">Leaf</tissue>
    </source>
</reference>
<proteinExistence type="predicted"/>
<comment type="caution">
    <text evidence="1">The sequence shown here is derived from an EMBL/GenBank/DDBJ whole genome shotgun (WGS) entry which is preliminary data.</text>
</comment>
<dbReference type="EMBL" id="CM031826">
    <property type="protein sequence ID" value="KAG6725878.1"/>
    <property type="molecule type" value="Genomic_DNA"/>
</dbReference>